<comment type="caution">
    <text evidence="1">The sequence shown here is derived from an EMBL/GenBank/DDBJ whole genome shotgun (WGS) entry which is preliminary data.</text>
</comment>
<evidence type="ECO:0000313" key="1">
    <source>
        <dbReference type="EMBL" id="KAJ8007499.1"/>
    </source>
</evidence>
<organism evidence="1 2">
    <name type="scientific">Dallia pectoralis</name>
    <name type="common">Alaska blackfish</name>
    <dbReference type="NCBI Taxonomy" id="75939"/>
    <lineage>
        <taxon>Eukaryota</taxon>
        <taxon>Metazoa</taxon>
        <taxon>Chordata</taxon>
        <taxon>Craniata</taxon>
        <taxon>Vertebrata</taxon>
        <taxon>Euteleostomi</taxon>
        <taxon>Actinopterygii</taxon>
        <taxon>Neopterygii</taxon>
        <taxon>Teleostei</taxon>
        <taxon>Protacanthopterygii</taxon>
        <taxon>Esociformes</taxon>
        <taxon>Umbridae</taxon>
        <taxon>Dallia</taxon>
    </lineage>
</organism>
<keyword evidence="2" id="KW-1185">Reference proteome</keyword>
<evidence type="ECO:0000313" key="2">
    <source>
        <dbReference type="Proteomes" id="UP001157502"/>
    </source>
</evidence>
<dbReference type="Proteomes" id="UP001157502">
    <property type="component" value="Chromosome 9"/>
</dbReference>
<gene>
    <name evidence="1" type="ORF">DPEC_G00118130</name>
</gene>
<reference evidence="1" key="1">
    <citation type="submission" date="2021-05" db="EMBL/GenBank/DDBJ databases">
        <authorList>
            <person name="Pan Q."/>
            <person name="Jouanno E."/>
            <person name="Zahm M."/>
            <person name="Klopp C."/>
            <person name="Cabau C."/>
            <person name="Louis A."/>
            <person name="Berthelot C."/>
            <person name="Parey E."/>
            <person name="Roest Crollius H."/>
            <person name="Montfort J."/>
            <person name="Robinson-Rechavi M."/>
            <person name="Bouchez O."/>
            <person name="Lampietro C."/>
            <person name="Lopez Roques C."/>
            <person name="Donnadieu C."/>
            <person name="Postlethwait J."/>
            <person name="Bobe J."/>
            <person name="Dillon D."/>
            <person name="Chandos A."/>
            <person name="von Hippel F."/>
            <person name="Guiguen Y."/>
        </authorList>
    </citation>
    <scope>NUCLEOTIDE SEQUENCE</scope>
    <source>
        <strain evidence="1">YG-Jan2019</strain>
    </source>
</reference>
<sequence length="471" mass="51629">MIGSPLQSKAPVSSQMAEAELHKERLQALAEKRKRQSEIEDKRRQLDDVVLQLQHLKSKAMRERWLLQGTPPGPNDEDDGRRIQLEKDEEQGKRLEDTIYRLECDIGQLESEESQISAKEQNLRERLKKTEKSIEDLQKSLQNEHDAVSNVLLPDQPHLSYSTTSPHLAPGSAPLTSGDHPQTPVLYAMEINAERDRRTGDTRILSASPVNPNEVSQRGVKVFDDSHKVVYEVRSGGYTTTSQENGVHPWSSTQVDELMQRVGAPTNWAKGDKTHVTVSPAPRSTDHSPDLPGTYAPSSTPPAITSPSHTPQNVAQPQVPGTPITSQPLPTRGVPYEGEVTDTPQATAENPVTMIFMGYQTIDNHDETKRLLGYDGTIKAEIVLIDEDDEKSLREKTVTDISNMDGNAADLVSGARPVSDTTELSSDGKDESSATGAKEPPSPAGEELTAPETVSTGSRIMYKPAITAMVS</sequence>
<protein>
    <submittedName>
        <fullName evidence="1">Uncharacterized protein</fullName>
    </submittedName>
</protein>
<name>A0ACC2GUN8_DALPE</name>
<dbReference type="EMBL" id="CM055736">
    <property type="protein sequence ID" value="KAJ8007499.1"/>
    <property type="molecule type" value="Genomic_DNA"/>
</dbReference>
<proteinExistence type="predicted"/>
<accession>A0ACC2GUN8</accession>